<sequence>MPTEQPRITFAIPYYRGRDYLREAVQSVRRQTVCDWLLLVVDDRGPEPADEVIAEFDDPRITLVRNERNLGLAGNWNECVRLATTPYVTILHGDDRLLPEYAERVLAAAEREPGVTALFTDAVNIDGHGAPTRTMADVVKGLLPRRKEDHLLVGDDDLAALLAGNYIVCPTMCLRRDVVGPAPFDATLRFVPDWEFTTRALMEGGGCSPSARRCWSIAATAAARRHCRPRTRPGSLRRSRSSGHGRPNSDRWAGRPQPGRRGAGSL</sequence>
<accession>A0A6G7YK19</accession>
<dbReference type="SUPFAM" id="SSF53448">
    <property type="entry name" value="Nucleotide-diphospho-sugar transferases"/>
    <property type="match status" value="1"/>
</dbReference>
<dbReference type="GO" id="GO:0016740">
    <property type="term" value="F:transferase activity"/>
    <property type="evidence" value="ECO:0007669"/>
    <property type="project" value="UniProtKB-KW"/>
</dbReference>
<evidence type="ECO:0000313" key="4">
    <source>
        <dbReference type="Proteomes" id="UP000502035"/>
    </source>
</evidence>
<dbReference type="Gene3D" id="3.90.550.10">
    <property type="entry name" value="Spore Coat Polysaccharide Biosynthesis Protein SpsA, Chain A"/>
    <property type="match status" value="1"/>
</dbReference>
<feature type="region of interest" description="Disordered" evidence="1">
    <location>
        <begin position="226"/>
        <end position="266"/>
    </location>
</feature>
<dbReference type="PANTHER" id="PTHR43685">
    <property type="entry name" value="GLYCOSYLTRANSFERASE"/>
    <property type="match status" value="1"/>
</dbReference>
<dbReference type="KEGG" id="npi:G7071_18195"/>
<dbReference type="Pfam" id="PF00535">
    <property type="entry name" value="Glycos_transf_2"/>
    <property type="match status" value="1"/>
</dbReference>
<name>A0A6G7YK19_9ACTN</name>
<dbReference type="AlphaFoldDB" id="A0A6G7YK19"/>
<keyword evidence="3" id="KW-0808">Transferase</keyword>
<protein>
    <submittedName>
        <fullName evidence="3">Glycosyltransferase</fullName>
    </submittedName>
</protein>
<dbReference type="Proteomes" id="UP000502035">
    <property type="component" value="Chromosome"/>
</dbReference>
<reference evidence="3 4" key="1">
    <citation type="submission" date="2020-03" db="EMBL/GenBank/DDBJ databases">
        <title>Nocardioides sp. nov., isolated from fish.</title>
        <authorList>
            <person name="Hyun D.-W."/>
            <person name="Bae J.-W."/>
        </authorList>
    </citation>
    <scope>NUCLEOTIDE SEQUENCE [LARGE SCALE GENOMIC DNA]</scope>
    <source>
        <strain evidence="3 4">HDW12A</strain>
    </source>
</reference>
<proteinExistence type="predicted"/>
<feature type="compositionally biased region" description="Basic residues" evidence="1">
    <location>
        <begin position="226"/>
        <end position="243"/>
    </location>
</feature>
<gene>
    <name evidence="3" type="ORF">G7071_18195</name>
</gene>
<dbReference type="InterPro" id="IPR050834">
    <property type="entry name" value="Glycosyltransf_2"/>
</dbReference>
<dbReference type="PANTHER" id="PTHR43685:SF2">
    <property type="entry name" value="GLYCOSYLTRANSFERASE 2-LIKE DOMAIN-CONTAINING PROTEIN"/>
    <property type="match status" value="1"/>
</dbReference>
<dbReference type="InterPro" id="IPR001173">
    <property type="entry name" value="Glyco_trans_2-like"/>
</dbReference>
<evidence type="ECO:0000313" key="3">
    <source>
        <dbReference type="EMBL" id="QIK77078.1"/>
    </source>
</evidence>
<keyword evidence="4" id="KW-1185">Reference proteome</keyword>
<dbReference type="CDD" id="cd00761">
    <property type="entry name" value="Glyco_tranf_GTA_type"/>
    <property type="match status" value="1"/>
</dbReference>
<evidence type="ECO:0000256" key="1">
    <source>
        <dbReference type="SAM" id="MobiDB-lite"/>
    </source>
</evidence>
<feature type="domain" description="Glycosyltransferase 2-like" evidence="2">
    <location>
        <begin position="10"/>
        <end position="136"/>
    </location>
</feature>
<organism evidence="3 4">
    <name type="scientific">Nocardioides piscis</name>
    <dbReference type="NCBI Taxonomy" id="2714938"/>
    <lineage>
        <taxon>Bacteria</taxon>
        <taxon>Bacillati</taxon>
        <taxon>Actinomycetota</taxon>
        <taxon>Actinomycetes</taxon>
        <taxon>Propionibacteriales</taxon>
        <taxon>Nocardioidaceae</taxon>
        <taxon>Nocardioides</taxon>
    </lineage>
</organism>
<dbReference type="RefSeq" id="WP_166320761.1">
    <property type="nucleotide sequence ID" value="NZ_CP049866.1"/>
</dbReference>
<evidence type="ECO:0000259" key="2">
    <source>
        <dbReference type="Pfam" id="PF00535"/>
    </source>
</evidence>
<dbReference type="EMBL" id="CP049866">
    <property type="protein sequence ID" value="QIK77078.1"/>
    <property type="molecule type" value="Genomic_DNA"/>
</dbReference>
<dbReference type="InterPro" id="IPR029044">
    <property type="entry name" value="Nucleotide-diphossugar_trans"/>
</dbReference>